<gene>
    <name evidence="1" type="ORF">DFR50_122107</name>
</gene>
<dbReference type="Proteomes" id="UP000253529">
    <property type="component" value="Unassembled WGS sequence"/>
</dbReference>
<comment type="caution">
    <text evidence="1">The sequence shown here is derived from an EMBL/GenBank/DDBJ whole genome shotgun (WGS) entry which is preliminary data.</text>
</comment>
<name>A0A366F5N9_9HYPH</name>
<organism evidence="1 2">
    <name type="scientific">Roseiarcus fermentans</name>
    <dbReference type="NCBI Taxonomy" id="1473586"/>
    <lineage>
        <taxon>Bacteria</taxon>
        <taxon>Pseudomonadati</taxon>
        <taxon>Pseudomonadota</taxon>
        <taxon>Alphaproteobacteria</taxon>
        <taxon>Hyphomicrobiales</taxon>
        <taxon>Roseiarcaceae</taxon>
        <taxon>Roseiarcus</taxon>
    </lineage>
</organism>
<evidence type="ECO:0000313" key="1">
    <source>
        <dbReference type="EMBL" id="RBP09270.1"/>
    </source>
</evidence>
<protein>
    <submittedName>
        <fullName evidence="1">Uncharacterized protein</fullName>
    </submittedName>
</protein>
<evidence type="ECO:0000313" key="2">
    <source>
        <dbReference type="Proteomes" id="UP000253529"/>
    </source>
</evidence>
<dbReference type="AlphaFoldDB" id="A0A366F5N9"/>
<keyword evidence="2" id="KW-1185">Reference proteome</keyword>
<dbReference type="EMBL" id="QNRK01000022">
    <property type="protein sequence ID" value="RBP09270.1"/>
    <property type="molecule type" value="Genomic_DNA"/>
</dbReference>
<accession>A0A366F5N9</accession>
<sequence length="64" mass="6458">MTLPAVLARSPKGDVAIQGPSAPGLGGASGVGFGPAALARHVASLLAMTAAWELQSDRFWRPSS</sequence>
<reference evidence="1 2" key="1">
    <citation type="submission" date="2018-06" db="EMBL/GenBank/DDBJ databases">
        <title>Genomic Encyclopedia of Type Strains, Phase IV (KMG-IV): sequencing the most valuable type-strain genomes for metagenomic binning, comparative biology and taxonomic classification.</title>
        <authorList>
            <person name="Goeker M."/>
        </authorList>
    </citation>
    <scope>NUCLEOTIDE SEQUENCE [LARGE SCALE GENOMIC DNA]</scope>
    <source>
        <strain evidence="1 2">DSM 24875</strain>
    </source>
</reference>
<proteinExistence type="predicted"/>